<dbReference type="Proteomes" id="UP001307849">
    <property type="component" value="Unassembled WGS sequence"/>
</dbReference>
<reference evidence="1 2" key="1">
    <citation type="submission" date="2019-10" db="EMBL/GenBank/DDBJ databases">
        <authorList>
            <person name="Palmer J.M."/>
        </authorList>
    </citation>
    <scope>NUCLEOTIDE SEQUENCE [LARGE SCALE GENOMIC DNA]</scope>
    <source>
        <strain evidence="1 2">TWF506</strain>
    </source>
</reference>
<organism evidence="1 2">
    <name type="scientific">Arthrobotrys conoides</name>
    <dbReference type="NCBI Taxonomy" id="74498"/>
    <lineage>
        <taxon>Eukaryota</taxon>
        <taxon>Fungi</taxon>
        <taxon>Dikarya</taxon>
        <taxon>Ascomycota</taxon>
        <taxon>Pezizomycotina</taxon>
        <taxon>Orbiliomycetes</taxon>
        <taxon>Orbiliales</taxon>
        <taxon>Orbiliaceae</taxon>
        <taxon>Arthrobotrys</taxon>
    </lineage>
</organism>
<comment type="caution">
    <text evidence="1">The sequence shown here is derived from an EMBL/GenBank/DDBJ whole genome shotgun (WGS) entry which is preliminary data.</text>
</comment>
<evidence type="ECO:0000313" key="2">
    <source>
        <dbReference type="Proteomes" id="UP001307849"/>
    </source>
</evidence>
<gene>
    <name evidence="1" type="ORF">TWF506_011245</name>
</gene>
<dbReference type="EMBL" id="JAVHJM010000009">
    <property type="protein sequence ID" value="KAK6506327.1"/>
    <property type="molecule type" value="Genomic_DNA"/>
</dbReference>
<keyword evidence="2" id="KW-1185">Reference proteome</keyword>
<name>A0AAN8RNE2_9PEZI</name>
<proteinExistence type="predicted"/>
<dbReference type="AlphaFoldDB" id="A0AAN8RNE2"/>
<protein>
    <submittedName>
        <fullName evidence="1">Uncharacterized protein</fullName>
    </submittedName>
</protein>
<evidence type="ECO:0000313" key="1">
    <source>
        <dbReference type="EMBL" id="KAK6506327.1"/>
    </source>
</evidence>
<sequence length="146" mass="16914">MDALEQVSIRIERQHVHVLNYNACLFNNLGRKKTSMLKPLHIAHFDENEQVSFKVAPGFPRSIRALLKLRTDLHLLWEIMKFYNIHVLRENSPDPDASDSQEPDSEDTLMDLGTFADVRDYPEECFETFVTHLGIKMKVVKALMDS</sequence>
<accession>A0AAN8RNE2</accession>